<dbReference type="HOGENOM" id="CLU_110337_0_0_1"/>
<proteinExistence type="predicted"/>
<dbReference type="InterPro" id="IPR012917">
    <property type="entry name" value="DUF3294"/>
</dbReference>
<sequence>MSAPVKSSEKVPTVEELTNQVNDLTLLVKKQSQLLSKTGEQVLSLQVKSQKESIDNFDPKSLRGSSSRVSKKIPQLDTTDFATNEDLVELVGELQGQLDVIEERSIRRLVNSHKKSTDILAPQLNHDGEEPPLEIYPKNVEEFTKISDSNLVQLARFYEALPPTEAEKREFEAFVEGKSDKVQESSIKVDASSYSKDDLDEAFDKVARLLGLPVRRTVEAW</sequence>
<reference evidence="2 3" key="1">
    <citation type="journal article" date="2012" name="Eukaryot. Cell">
        <title>Draft genome sequence of Wickerhamomyces ciferrii NRRL Y-1031 F-60-10.</title>
        <authorList>
            <person name="Schneider J."/>
            <person name="Andrea H."/>
            <person name="Blom J."/>
            <person name="Jaenicke S."/>
            <person name="Ruckert C."/>
            <person name="Schorsch C."/>
            <person name="Szczepanowski R."/>
            <person name="Farwick M."/>
            <person name="Goesmann A."/>
            <person name="Puhler A."/>
            <person name="Schaffer S."/>
            <person name="Tauch A."/>
            <person name="Kohler T."/>
            <person name="Brinkrolf K."/>
        </authorList>
    </citation>
    <scope>NUCLEOTIDE SEQUENCE [LARGE SCALE GENOMIC DNA]</scope>
    <source>
        <strain evidence="3">ATCC 14091 / BCRC 22168 / CBS 111 / JCM 3599 / NBRC 0793 / NRRL Y-1031 F-60-10</strain>
    </source>
</reference>
<accession>K0KI82</accession>
<protein>
    <submittedName>
        <fullName evidence="2">Uncharacterized protein</fullName>
    </submittedName>
</protein>
<dbReference type="AlphaFoldDB" id="K0KI82"/>
<dbReference type="Proteomes" id="UP000009328">
    <property type="component" value="Unassembled WGS sequence"/>
</dbReference>
<evidence type="ECO:0000313" key="2">
    <source>
        <dbReference type="EMBL" id="CCH40853.1"/>
    </source>
</evidence>
<name>K0KI82_WICCF</name>
<dbReference type="Pfam" id="PF07957">
    <property type="entry name" value="DUF3294"/>
    <property type="match status" value="1"/>
</dbReference>
<dbReference type="STRING" id="1206466.K0KI82"/>
<organism evidence="2 3">
    <name type="scientific">Wickerhamomyces ciferrii (strain ATCC 14091 / BCRC 22168 / CBS 111 / JCM 3599 / NBRC 0793 / NRRL Y-1031 F-60-10)</name>
    <name type="common">Yeast</name>
    <name type="synonym">Pichia ciferrii</name>
    <dbReference type="NCBI Taxonomy" id="1206466"/>
    <lineage>
        <taxon>Eukaryota</taxon>
        <taxon>Fungi</taxon>
        <taxon>Dikarya</taxon>
        <taxon>Ascomycota</taxon>
        <taxon>Saccharomycotina</taxon>
        <taxon>Saccharomycetes</taxon>
        <taxon>Phaffomycetales</taxon>
        <taxon>Wickerhamomycetaceae</taxon>
        <taxon>Wickerhamomyces</taxon>
    </lineage>
</organism>
<keyword evidence="3" id="KW-1185">Reference proteome</keyword>
<comment type="caution">
    <text evidence="2">The sequence shown here is derived from an EMBL/GenBank/DDBJ whole genome shotgun (WGS) entry which is preliminary data.</text>
</comment>
<feature type="region of interest" description="Disordered" evidence="1">
    <location>
        <begin position="48"/>
        <end position="69"/>
    </location>
</feature>
<evidence type="ECO:0000313" key="3">
    <source>
        <dbReference type="Proteomes" id="UP000009328"/>
    </source>
</evidence>
<dbReference type="FunCoup" id="K0KI82">
    <property type="interactions" value="174"/>
</dbReference>
<dbReference type="eggNOG" id="ENOG502RXKB">
    <property type="taxonomic scope" value="Eukaryota"/>
</dbReference>
<dbReference type="EMBL" id="CAIF01000007">
    <property type="protein sequence ID" value="CCH40853.1"/>
    <property type="molecule type" value="Genomic_DNA"/>
</dbReference>
<gene>
    <name evidence="2" type="ORF">BN7_387</name>
</gene>
<feature type="compositionally biased region" description="Basic and acidic residues" evidence="1">
    <location>
        <begin position="49"/>
        <end position="61"/>
    </location>
</feature>
<evidence type="ECO:0000256" key="1">
    <source>
        <dbReference type="SAM" id="MobiDB-lite"/>
    </source>
</evidence>
<dbReference type="InParanoid" id="K0KI82"/>